<reference evidence="2 3" key="1">
    <citation type="submission" date="2020-05" db="EMBL/GenBank/DDBJ databases">
        <authorList>
            <person name="Campoy J."/>
            <person name="Schneeberger K."/>
            <person name="Spophaly S."/>
        </authorList>
    </citation>
    <scope>NUCLEOTIDE SEQUENCE [LARGE SCALE GENOMIC DNA]</scope>
    <source>
        <strain evidence="2">PruArmRojPasFocal</strain>
    </source>
</reference>
<evidence type="ECO:0000259" key="1">
    <source>
        <dbReference type="SMART" id="SM00791"/>
    </source>
</evidence>
<evidence type="ECO:0000313" key="3">
    <source>
        <dbReference type="Proteomes" id="UP000507222"/>
    </source>
</evidence>
<feature type="domain" description="Agglutinin" evidence="1">
    <location>
        <begin position="1"/>
        <end position="133"/>
    </location>
</feature>
<gene>
    <name evidence="2" type="ORF">CURHAP_LOCUS14576</name>
</gene>
<dbReference type="EMBL" id="CAEKDK010000002">
    <property type="protein sequence ID" value="CAB4269229.1"/>
    <property type="molecule type" value="Genomic_DNA"/>
</dbReference>
<protein>
    <recommendedName>
        <fullName evidence="1">Agglutinin domain-containing protein</fullName>
    </recommendedName>
</protein>
<proteinExistence type="predicted"/>
<sequence>MAFKGCNGKYLSAQMINRCPYLLFKSDDLGDLIVGNHLSAKPERILHIISISLFEKWRLTKDDWICSDSNNFSLDDSYTFFWPLKVEDNLIALYSMCNKNFCRPITAGDDITSGLMADVPTIHASLSGLRTHQAPPNSSPGSIVPDTDIPTCQICNKKGHVAANCYQRHNQPSAPTS</sequence>
<dbReference type="AlphaFoldDB" id="A0A6J5TZE6"/>
<organism evidence="2 3">
    <name type="scientific">Prunus armeniaca</name>
    <name type="common">Apricot</name>
    <name type="synonym">Armeniaca vulgaris</name>
    <dbReference type="NCBI Taxonomy" id="36596"/>
    <lineage>
        <taxon>Eukaryota</taxon>
        <taxon>Viridiplantae</taxon>
        <taxon>Streptophyta</taxon>
        <taxon>Embryophyta</taxon>
        <taxon>Tracheophyta</taxon>
        <taxon>Spermatophyta</taxon>
        <taxon>Magnoliopsida</taxon>
        <taxon>eudicotyledons</taxon>
        <taxon>Gunneridae</taxon>
        <taxon>Pentapetalae</taxon>
        <taxon>rosids</taxon>
        <taxon>fabids</taxon>
        <taxon>Rosales</taxon>
        <taxon>Rosaceae</taxon>
        <taxon>Amygdaloideae</taxon>
        <taxon>Amygdaleae</taxon>
        <taxon>Prunus</taxon>
    </lineage>
</organism>
<dbReference type="Gene3D" id="2.80.10.50">
    <property type="match status" value="1"/>
</dbReference>
<dbReference type="Pfam" id="PF07468">
    <property type="entry name" value="Agglutinin"/>
    <property type="match status" value="1"/>
</dbReference>
<dbReference type="InterPro" id="IPR008998">
    <property type="entry name" value="Agglutinin"/>
</dbReference>
<evidence type="ECO:0000313" key="2">
    <source>
        <dbReference type="EMBL" id="CAB4269229.1"/>
    </source>
</evidence>
<dbReference type="PANTHER" id="PTHR39244:SF5">
    <property type="entry name" value="NATTERIN-3-LIKE"/>
    <property type="match status" value="1"/>
</dbReference>
<dbReference type="SMART" id="SM00791">
    <property type="entry name" value="Agglutinin"/>
    <property type="match status" value="1"/>
</dbReference>
<dbReference type="Proteomes" id="UP000507222">
    <property type="component" value="Unassembled WGS sequence"/>
</dbReference>
<dbReference type="SUPFAM" id="SSF50382">
    <property type="entry name" value="Agglutinin"/>
    <property type="match status" value="1"/>
</dbReference>
<dbReference type="InterPro" id="IPR036242">
    <property type="entry name" value="Agglutinin_dom_sf"/>
</dbReference>
<dbReference type="PANTHER" id="PTHR39244">
    <property type="entry name" value="NATTERIN-4"/>
    <property type="match status" value="1"/>
</dbReference>
<name>A0A6J5TZE6_PRUAR</name>
<dbReference type="InterPro" id="IPR053237">
    <property type="entry name" value="Natterin_C"/>
</dbReference>
<accession>A0A6J5TZE6</accession>